<comment type="catalytic activity">
    <reaction evidence="5">
        <text>uridine(32) in tRNA = pseudouridine(32) in tRNA</text>
        <dbReference type="Rhea" id="RHEA:42544"/>
        <dbReference type="Rhea" id="RHEA-COMP:10107"/>
        <dbReference type="Rhea" id="RHEA-COMP:10108"/>
        <dbReference type="ChEBI" id="CHEBI:65314"/>
        <dbReference type="ChEBI" id="CHEBI:65315"/>
        <dbReference type="EC" id="5.4.99.28"/>
    </reaction>
</comment>
<organism evidence="11 12">
    <name type="scientific">Pseudidiomarina aestuarii</name>
    <dbReference type="NCBI Taxonomy" id="624146"/>
    <lineage>
        <taxon>Bacteria</taxon>
        <taxon>Pseudomonadati</taxon>
        <taxon>Pseudomonadota</taxon>
        <taxon>Gammaproteobacteria</taxon>
        <taxon>Alteromonadales</taxon>
        <taxon>Idiomarinaceae</taxon>
        <taxon>Pseudidiomarina</taxon>
    </lineage>
</organism>
<dbReference type="InterPro" id="IPR006225">
    <property type="entry name" value="PsdUridine_synth_RluC/D"/>
</dbReference>
<evidence type="ECO:0000256" key="7">
    <source>
        <dbReference type="ARBA" id="ARBA00037305"/>
    </source>
</evidence>
<evidence type="ECO:0000313" key="11">
    <source>
        <dbReference type="EMBL" id="RUO38056.1"/>
    </source>
</evidence>
<protein>
    <recommendedName>
        <fullName evidence="9">Pseudouridine synthase</fullName>
        <ecNumber evidence="9">5.4.99.-</ecNumber>
    </recommendedName>
</protein>
<evidence type="ECO:0000256" key="5">
    <source>
        <dbReference type="ARBA" id="ARBA00036184"/>
    </source>
</evidence>
<dbReference type="GO" id="GO:0008033">
    <property type="term" value="P:tRNA processing"/>
    <property type="evidence" value="ECO:0007669"/>
    <property type="project" value="UniProtKB-KW"/>
</dbReference>
<dbReference type="GO" id="GO:0160142">
    <property type="term" value="F:23S rRNA pseudouridine(746) synthase activity"/>
    <property type="evidence" value="ECO:0007669"/>
    <property type="project" value="UniProtKB-EC"/>
</dbReference>
<dbReference type="RefSeq" id="WP_169931668.1">
    <property type="nucleotide sequence ID" value="NZ_PIPR01000005.1"/>
</dbReference>
<dbReference type="PANTHER" id="PTHR21600:SF91">
    <property type="entry name" value="DUAL-SPECIFICITY RNA PSEUDOURIDINE SYNTHASE RLUA"/>
    <property type="match status" value="1"/>
</dbReference>
<evidence type="ECO:0000256" key="2">
    <source>
        <dbReference type="ARBA" id="ARBA00022552"/>
    </source>
</evidence>
<keyword evidence="2" id="KW-0698">rRNA processing</keyword>
<proteinExistence type="inferred from homology"/>
<keyword evidence="3" id="KW-0819">tRNA processing</keyword>
<dbReference type="PANTHER" id="PTHR21600">
    <property type="entry name" value="MITOCHONDRIAL RNA PSEUDOURIDINE SYNTHASE"/>
    <property type="match status" value="1"/>
</dbReference>
<dbReference type="CDD" id="cd02869">
    <property type="entry name" value="PseudoU_synth_RluA_like"/>
    <property type="match status" value="1"/>
</dbReference>
<dbReference type="EC" id="5.4.99.-" evidence="9"/>
<comment type="catalytic activity">
    <reaction evidence="6">
        <text>uridine(746) in 23S rRNA = pseudouridine(746) in 23S rRNA</text>
        <dbReference type="Rhea" id="RHEA:42548"/>
        <dbReference type="Rhea" id="RHEA-COMP:10109"/>
        <dbReference type="Rhea" id="RHEA-COMP:10110"/>
        <dbReference type="ChEBI" id="CHEBI:65314"/>
        <dbReference type="ChEBI" id="CHEBI:65315"/>
        <dbReference type="EC" id="5.4.99.29"/>
    </reaction>
</comment>
<evidence type="ECO:0000256" key="8">
    <source>
        <dbReference type="PIRSR" id="PIRSR606225-1"/>
    </source>
</evidence>
<dbReference type="InterPro" id="IPR050188">
    <property type="entry name" value="RluA_PseudoU_synthase"/>
</dbReference>
<keyword evidence="12" id="KW-1185">Reference proteome</keyword>
<comment type="caution">
    <text evidence="11">The sequence shown here is derived from an EMBL/GenBank/DDBJ whole genome shotgun (WGS) entry which is preliminary data.</text>
</comment>
<dbReference type="InterPro" id="IPR020103">
    <property type="entry name" value="PsdUridine_synth_cat_dom_sf"/>
</dbReference>
<evidence type="ECO:0000256" key="3">
    <source>
        <dbReference type="ARBA" id="ARBA00022694"/>
    </source>
</evidence>
<evidence type="ECO:0000256" key="4">
    <source>
        <dbReference type="ARBA" id="ARBA00023235"/>
    </source>
</evidence>
<dbReference type="Gene3D" id="3.30.2350.10">
    <property type="entry name" value="Pseudouridine synthase"/>
    <property type="match status" value="1"/>
</dbReference>
<dbReference type="EMBL" id="PIPR01000005">
    <property type="protein sequence ID" value="RUO38056.1"/>
    <property type="molecule type" value="Genomic_DNA"/>
</dbReference>
<comment type="function">
    <text evidence="9">Responsible for synthesis of pseudouridine from uracil.</text>
</comment>
<comment type="catalytic activity">
    <reaction evidence="9">
        <text>a uridine in RNA = a pseudouridine in RNA</text>
        <dbReference type="Rhea" id="RHEA:48348"/>
        <dbReference type="Rhea" id="RHEA-COMP:12068"/>
        <dbReference type="Rhea" id="RHEA-COMP:12069"/>
        <dbReference type="ChEBI" id="CHEBI:65314"/>
        <dbReference type="ChEBI" id="CHEBI:65315"/>
    </reaction>
</comment>
<dbReference type="Proteomes" id="UP000287766">
    <property type="component" value="Unassembled WGS sequence"/>
</dbReference>
<dbReference type="GO" id="GO:0160151">
    <property type="term" value="F:tRNA pseudouridine(32) synthase activity"/>
    <property type="evidence" value="ECO:0007669"/>
    <property type="project" value="UniProtKB-EC"/>
</dbReference>
<evidence type="ECO:0000256" key="9">
    <source>
        <dbReference type="RuleBase" id="RU362028"/>
    </source>
</evidence>
<feature type="domain" description="Pseudouridine synthase RsuA/RluA-like" evidence="10">
    <location>
        <begin position="23"/>
        <end position="172"/>
    </location>
</feature>
<dbReference type="Pfam" id="PF00849">
    <property type="entry name" value="PseudoU_synth_2"/>
    <property type="match status" value="1"/>
</dbReference>
<gene>
    <name evidence="11" type="ORF">CWE22_11610</name>
</gene>
<sequence length="222" mass="25328">MTLVAYSPPQTPYLEILYQDDAILVVNKPSGLLSVPGKAKEHYDSLWSRLHRVLPTIRIVHRLDMATSGLLVFALTKSAQAHLQRQFERRSVKKAYRARVWGDLPAASGSVNIALRCDWPNRPRQIVDPLLGKPATTNYRVLASTQTLGKPYSDIELEPYTGRSHQLRVHMQWLGHPILGDKFYAHDEAFHASDRLLLHAESLAFYHPIRNDWLTFNAQVPF</sequence>
<reference evidence="12" key="1">
    <citation type="journal article" date="2018" name="Front. Microbiol.">
        <title>Genome-Based Analysis Reveals the Taxonomy and Diversity of the Family Idiomarinaceae.</title>
        <authorList>
            <person name="Liu Y."/>
            <person name="Lai Q."/>
            <person name="Shao Z."/>
        </authorList>
    </citation>
    <scope>NUCLEOTIDE SEQUENCE [LARGE SCALE GENOMIC DNA]</scope>
    <source>
        <strain evidence="12">KYW314</strain>
    </source>
</reference>
<dbReference type="GO" id="GO:0003723">
    <property type="term" value="F:RNA binding"/>
    <property type="evidence" value="ECO:0007669"/>
    <property type="project" value="InterPro"/>
</dbReference>
<dbReference type="AlphaFoldDB" id="A0A7Z6ZRL8"/>
<feature type="active site" evidence="8">
    <location>
        <position position="64"/>
    </location>
</feature>
<evidence type="ECO:0000256" key="1">
    <source>
        <dbReference type="ARBA" id="ARBA00010876"/>
    </source>
</evidence>
<evidence type="ECO:0000259" key="10">
    <source>
        <dbReference type="Pfam" id="PF00849"/>
    </source>
</evidence>
<dbReference type="NCBIfam" id="TIGR00005">
    <property type="entry name" value="rluA_subfam"/>
    <property type="match status" value="1"/>
</dbReference>
<dbReference type="GO" id="GO:0000455">
    <property type="term" value="P:enzyme-directed rRNA pseudouridine synthesis"/>
    <property type="evidence" value="ECO:0007669"/>
    <property type="project" value="TreeGrafter"/>
</dbReference>
<comment type="function">
    <text evidence="7">Dual specificity enzyme that catalyzes the synthesis of pseudouridine from uracil-746 in 23S ribosomal RNA and from uracil-32 in the anticodon stem and loop of transfer RNAs.</text>
</comment>
<dbReference type="PROSITE" id="PS01129">
    <property type="entry name" value="PSI_RLU"/>
    <property type="match status" value="1"/>
</dbReference>
<dbReference type="FunFam" id="3.30.2350.10:FF:000005">
    <property type="entry name" value="Pseudouridine synthase"/>
    <property type="match status" value="1"/>
</dbReference>
<evidence type="ECO:0000256" key="6">
    <source>
        <dbReference type="ARBA" id="ARBA00036916"/>
    </source>
</evidence>
<comment type="similarity">
    <text evidence="1 9">Belongs to the pseudouridine synthase RluA family.</text>
</comment>
<keyword evidence="4 9" id="KW-0413">Isomerase</keyword>
<dbReference type="SUPFAM" id="SSF55120">
    <property type="entry name" value="Pseudouridine synthase"/>
    <property type="match status" value="1"/>
</dbReference>
<evidence type="ECO:0000313" key="12">
    <source>
        <dbReference type="Proteomes" id="UP000287766"/>
    </source>
</evidence>
<dbReference type="InterPro" id="IPR006145">
    <property type="entry name" value="PsdUridine_synth_RsuA/RluA"/>
</dbReference>
<dbReference type="InterPro" id="IPR006224">
    <property type="entry name" value="PsdUridine_synth_RluA-like_CS"/>
</dbReference>
<name>A0A7Z6ZRL8_9GAMM</name>
<accession>A0A7Z6ZRL8</accession>